<sequence>MSTAISDVTLSLGASVAKSERRAADPGPADDLGYEAARRLVRDGARSRALTPAHRSAVDRRPPGARPGAGMVAYDRGSRAFAQGRARGAHPMRRVEQAQVGFAVLAVTALITAVIVVGLIAMAHVRAGEWGGGSVRPAPAVVDGSGVSGGGDSR</sequence>
<organism evidence="3 4">
    <name type="scientific">Nocardia sputorum</name>
    <dbReference type="NCBI Taxonomy" id="2984338"/>
    <lineage>
        <taxon>Bacteria</taxon>
        <taxon>Bacillati</taxon>
        <taxon>Actinomycetota</taxon>
        <taxon>Actinomycetes</taxon>
        <taxon>Mycobacteriales</taxon>
        <taxon>Nocardiaceae</taxon>
        <taxon>Nocardia</taxon>
    </lineage>
</organism>
<proteinExistence type="predicted"/>
<keyword evidence="2" id="KW-1133">Transmembrane helix</keyword>
<feature type="region of interest" description="Disordered" evidence="1">
    <location>
        <begin position="134"/>
        <end position="154"/>
    </location>
</feature>
<gene>
    <name evidence="3" type="ORF">IFM12276_17570</name>
</gene>
<feature type="transmembrane region" description="Helical" evidence="2">
    <location>
        <begin position="100"/>
        <end position="123"/>
    </location>
</feature>
<evidence type="ECO:0000313" key="3">
    <source>
        <dbReference type="EMBL" id="BDT98728.1"/>
    </source>
</evidence>
<dbReference type="RefSeq" id="WP_281878783.1">
    <property type="nucleotide sequence ID" value="NZ_AP026976.1"/>
</dbReference>
<name>A0ABM8CUT1_9NOCA</name>
<evidence type="ECO:0000256" key="1">
    <source>
        <dbReference type="SAM" id="MobiDB-lite"/>
    </source>
</evidence>
<feature type="region of interest" description="Disordered" evidence="1">
    <location>
        <begin position="45"/>
        <end position="72"/>
    </location>
</feature>
<dbReference type="Proteomes" id="UP001317870">
    <property type="component" value="Chromosome"/>
</dbReference>
<keyword evidence="2" id="KW-0472">Membrane</keyword>
<keyword evidence="4" id="KW-1185">Reference proteome</keyword>
<evidence type="ECO:0000313" key="4">
    <source>
        <dbReference type="Proteomes" id="UP001317870"/>
    </source>
</evidence>
<keyword evidence="2" id="KW-0812">Transmembrane</keyword>
<reference evidence="3 4" key="1">
    <citation type="submission" date="2022-11" db="EMBL/GenBank/DDBJ databases">
        <title>Genome Sequencing of Nocardia sp. ON39_IFM12276 and assembly.</title>
        <authorList>
            <person name="Shimojima M."/>
            <person name="Toyokawa M."/>
            <person name="Uesaka K."/>
        </authorList>
    </citation>
    <scope>NUCLEOTIDE SEQUENCE [LARGE SCALE GENOMIC DNA]</scope>
    <source>
        <strain evidence="3 4">IFM 12276</strain>
    </source>
</reference>
<protein>
    <recommendedName>
        <fullName evidence="5">DUF3040 domain-containing protein</fullName>
    </recommendedName>
</protein>
<dbReference type="EMBL" id="AP026978">
    <property type="protein sequence ID" value="BDT98728.1"/>
    <property type="molecule type" value="Genomic_DNA"/>
</dbReference>
<evidence type="ECO:0000256" key="2">
    <source>
        <dbReference type="SAM" id="Phobius"/>
    </source>
</evidence>
<accession>A0ABM8CUT1</accession>
<evidence type="ECO:0008006" key="5">
    <source>
        <dbReference type="Google" id="ProtNLM"/>
    </source>
</evidence>